<evidence type="ECO:0000313" key="2">
    <source>
        <dbReference type="EMBL" id="KIK06657.1"/>
    </source>
</evidence>
<dbReference type="HOGENOM" id="CLU_1102934_0_0_1"/>
<dbReference type="EMBL" id="KN838551">
    <property type="protein sequence ID" value="KIK06657.1"/>
    <property type="molecule type" value="Genomic_DNA"/>
</dbReference>
<reference evidence="2 3" key="1">
    <citation type="submission" date="2014-04" db="EMBL/GenBank/DDBJ databases">
        <authorList>
            <consortium name="DOE Joint Genome Institute"/>
            <person name="Kuo A."/>
            <person name="Kohler A."/>
            <person name="Nagy L.G."/>
            <person name="Floudas D."/>
            <person name="Copeland A."/>
            <person name="Barry K.W."/>
            <person name="Cichocki N."/>
            <person name="Veneault-Fourrey C."/>
            <person name="LaButti K."/>
            <person name="Lindquist E.A."/>
            <person name="Lipzen A."/>
            <person name="Lundell T."/>
            <person name="Morin E."/>
            <person name="Murat C."/>
            <person name="Sun H."/>
            <person name="Tunlid A."/>
            <person name="Henrissat B."/>
            <person name="Grigoriev I.V."/>
            <person name="Hibbett D.S."/>
            <person name="Martin F."/>
            <person name="Nordberg H.P."/>
            <person name="Cantor M.N."/>
            <person name="Hua S.X."/>
        </authorList>
    </citation>
    <scope>NUCLEOTIDE SEQUENCE [LARGE SCALE GENOMIC DNA]</scope>
    <source>
        <strain evidence="2 3">LaAM-08-1</strain>
    </source>
</reference>
<feature type="compositionally biased region" description="Basic and acidic residues" evidence="1">
    <location>
        <begin position="200"/>
        <end position="218"/>
    </location>
</feature>
<feature type="compositionally biased region" description="Basic and acidic residues" evidence="1">
    <location>
        <begin position="165"/>
        <end position="191"/>
    </location>
</feature>
<evidence type="ECO:0000256" key="1">
    <source>
        <dbReference type="SAM" id="MobiDB-lite"/>
    </source>
</evidence>
<keyword evidence="3" id="KW-1185">Reference proteome</keyword>
<reference evidence="3" key="2">
    <citation type="submission" date="2015-01" db="EMBL/GenBank/DDBJ databases">
        <title>Evolutionary Origins and Diversification of the Mycorrhizal Mutualists.</title>
        <authorList>
            <consortium name="DOE Joint Genome Institute"/>
            <consortium name="Mycorrhizal Genomics Consortium"/>
            <person name="Kohler A."/>
            <person name="Kuo A."/>
            <person name="Nagy L.G."/>
            <person name="Floudas D."/>
            <person name="Copeland A."/>
            <person name="Barry K.W."/>
            <person name="Cichocki N."/>
            <person name="Veneault-Fourrey C."/>
            <person name="LaButti K."/>
            <person name="Lindquist E.A."/>
            <person name="Lipzen A."/>
            <person name="Lundell T."/>
            <person name="Morin E."/>
            <person name="Murat C."/>
            <person name="Riley R."/>
            <person name="Ohm R."/>
            <person name="Sun H."/>
            <person name="Tunlid A."/>
            <person name="Henrissat B."/>
            <person name="Grigoriev I.V."/>
            <person name="Hibbett D.S."/>
            <person name="Martin F."/>
        </authorList>
    </citation>
    <scope>NUCLEOTIDE SEQUENCE [LARGE SCALE GENOMIC DNA]</scope>
    <source>
        <strain evidence="3">LaAM-08-1</strain>
    </source>
</reference>
<feature type="compositionally biased region" description="Low complexity" evidence="1">
    <location>
        <begin position="40"/>
        <end position="55"/>
    </location>
</feature>
<sequence>MRSQGRSRRSGGNNEHEDESYTNAARGDEPQDTYSRPLQSSHRTGTYRTSSTTGRVPYNSERDGPSSRGRRDDDWDLPDVNQDRYVYPDPYHREKREVYDVSVPRNSSGWRSSGDAQRNQSRGEWSRHYDHSNLPTSYSAPASSWNSTATDSYNNSKGYYYDQWPQRDVRESSNDHRQQESSNEKPTDHGTHNWRREHRREKGDGKKFQSDSGWETRRREKAWVNEVSTFLGACGNVEIIESRRSTSRTKWS</sequence>
<dbReference type="AlphaFoldDB" id="A0A0C9Y8U0"/>
<organism evidence="2 3">
    <name type="scientific">Laccaria amethystina LaAM-08-1</name>
    <dbReference type="NCBI Taxonomy" id="1095629"/>
    <lineage>
        <taxon>Eukaryota</taxon>
        <taxon>Fungi</taxon>
        <taxon>Dikarya</taxon>
        <taxon>Basidiomycota</taxon>
        <taxon>Agaricomycotina</taxon>
        <taxon>Agaricomycetes</taxon>
        <taxon>Agaricomycetidae</taxon>
        <taxon>Agaricales</taxon>
        <taxon>Agaricineae</taxon>
        <taxon>Hydnangiaceae</taxon>
        <taxon>Laccaria</taxon>
    </lineage>
</organism>
<feature type="compositionally biased region" description="Polar residues" evidence="1">
    <location>
        <begin position="104"/>
        <end position="123"/>
    </location>
</feature>
<accession>A0A0C9Y8U0</accession>
<feature type="region of interest" description="Disordered" evidence="1">
    <location>
        <begin position="1"/>
        <end position="218"/>
    </location>
</feature>
<dbReference type="OrthoDB" id="3065354at2759"/>
<gene>
    <name evidence="2" type="ORF">K443DRAFT_246046</name>
</gene>
<dbReference type="STRING" id="1095629.A0A0C9Y8U0"/>
<proteinExistence type="predicted"/>
<feature type="compositionally biased region" description="Basic and acidic residues" evidence="1">
    <location>
        <begin position="90"/>
        <end position="99"/>
    </location>
</feature>
<name>A0A0C9Y8U0_9AGAR</name>
<evidence type="ECO:0000313" key="3">
    <source>
        <dbReference type="Proteomes" id="UP000054477"/>
    </source>
</evidence>
<feature type="compositionally biased region" description="Polar residues" evidence="1">
    <location>
        <begin position="133"/>
        <end position="157"/>
    </location>
</feature>
<feature type="compositionally biased region" description="Basic and acidic residues" evidence="1">
    <location>
        <begin position="60"/>
        <end position="73"/>
    </location>
</feature>
<protein>
    <submittedName>
        <fullName evidence="2">Uncharacterized protein</fullName>
    </submittedName>
</protein>
<dbReference type="Proteomes" id="UP000054477">
    <property type="component" value="Unassembled WGS sequence"/>
</dbReference>